<accession>A0A839E5M9</accession>
<sequence length="30" mass="3313">MDPFETATDTVGGYHVPTDPMDDLHCESCQ</sequence>
<dbReference type="Proteomes" id="UP000585905">
    <property type="component" value="Unassembled WGS sequence"/>
</dbReference>
<dbReference type="EMBL" id="JACGWX010000003">
    <property type="protein sequence ID" value="MBA8847969.1"/>
    <property type="molecule type" value="Genomic_DNA"/>
</dbReference>
<comment type="caution">
    <text evidence="2">The sequence shown here is derived from an EMBL/GenBank/DDBJ whole genome shotgun (WGS) entry which is preliminary data.</text>
</comment>
<reference evidence="2 3" key="1">
    <citation type="submission" date="2020-07" db="EMBL/GenBank/DDBJ databases">
        <title>Sequencing the genomes of 1000 actinobacteria strains.</title>
        <authorList>
            <person name="Klenk H.-P."/>
        </authorList>
    </citation>
    <scope>NUCLEOTIDE SEQUENCE [LARGE SCALE GENOMIC DNA]</scope>
    <source>
        <strain evidence="2 3">DSM 19663</strain>
    </source>
</reference>
<evidence type="ECO:0000313" key="3">
    <source>
        <dbReference type="Proteomes" id="UP000585905"/>
    </source>
</evidence>
<gene>
    <name evidence="2" type="ORF">FHX53_001561</name>
</gene>
<protein>
    <submittedName>
        <fullName evidence="2">Uncharacterized protein</fullName>
    </submittedName>
</protein>
<name>A0A839E5M9_9MICO</name>
<dbReference type="RefSeq" id="WP_182490781.1">
    <property type="nucleotide sequence ID" value="NZ_BAAAOV010000001.1"/>
</dbReference>
<evidence type="ECO:0000256" key="1">
    <source>
        <dbReference type="SAM" id="MobiDB-lite"/>
    </source>
</evidence>
<organism evidence="2 3">
    <name type="scientific">Microcella alkalica</name>
    <dbReference type="NCBI Taxonomy" id="355930"/>
    <lineage>
        <taxon>Bacteria</taxon>
        <taxon>Bacillati</taxon>
        <taxon>Actinomycetota</taxon>
        <taxon>Actinomycetes</taxon>
        <taxon>Micrococcales</taxon>
        <taxon>Microbacteriaceae</taxon>
        <taxon>Microcella</taxon>
    </lineage>
</organism>
<proteinExistence type="predicted"/>
<dbReference type="AlphaFoldDB" id="A0A839E5M9"/>
<keyword evidence="3" id="KW-1185">Reference proteome</keyword>
<evidence type="ECO:0000313" key="2">
    <source>
        <dbReference type="EMBL" id="MBA8847969.1"/>
    </source>
</evidence>
<feature type="region of interest" description="Disordered" evidence="1">
    <location>
        <begin position="1"/>
        <end position="30"/>
    </location>
</feature>